<dbReference type="STRING" id="1817883.A3G31_00045"/>
<sequence length="79" mass="9271">MEETDYGLSLEERWNGTITLEIMNGLKMPSQKDCLKNLFLMALKKEKLQFLSQFSKNTTYSEDRIKTDYQLRTSLRSLG</sequence>
<comment type="caution">
    <text evidence="1">The sequence shown here is derived from an EMBL/GenBank/DDBJ whole genome shotgun (WGS) entry which is preliminary data.</text>
</comment>
<accession>A0A1F7SHY7</accession>
<evidence type="ECO:0000313" key="2">
    <source>
        <dbReference type="Proteomes" id="UP000178082"/>
    </source>
</evidence>
<gene>
    <name evidence="1" type="ORF">A3G31_00045</name>
</gene>
<protein>
    <submittedName>
        <fullName evidence="1">Uncharacterized protein</fullName>
    </submittedName>
</protein>
<dbReference type="AlphaFoldDB" id="A0A1F7SHY7"/>
<reference evidence="1 2" key="1">
    <citation type="journal article" date="2016" name="Nat. Commun.">
        <title>Thousands of microbial genomes shed light on interconnected biogeochemical processes in an aquifer system.</title>
        <authorList>
            <person name="Anantharaman K."/>
            <person name="Brown C.T."/>
            <person name="Hug L.A."/>
            <person name="Sharon I."/>
            <person name="Castelle C.J."/>
            <person name="Probst A.J."/>
            <person name="Thomas B.C."/>
            <person name="Singh A."/>
            <person name="Wilkins M.J."/>
            <person name="Karaoz U."/>
            <person name="Brodie E.L."/>
            <person name="Williams K.H."/>
            <person name="Hubbard S.S."/>
            <person name="Banfield J.F."/>
        </authorList>
    </citation>
    <scope>NUCLEOTIDE SEQUENCE [LARGE SCALE GENOMIC DNA]</scope>
</reference>
<organism evidence="1 2">
    <name type="scientific">Candidatus Schekmanbacteria bacterium RIFCSPLOWO2_12_FULL_38_15</name>
    <dbReference type="NCBI Taxonomy" id="1817883"/>
    <lineage>
        <taxon>Bacteria</taxon>
        <taxon>Candidatus Schekmaniibacteriota</taxon>
    </lineage>
</organism>
<dbReference type="EMBL" id="MGDI01000029">
    <property type="protein sequence ID" value="OGL52777.1"/>
    <property type="molecule type" value="Genomic_DNA"/>
</dbReference>
<dbReference type="Proteomes" id="UP000178082">
    <property type="component" value="Unassembled WGS sequence"/>
</dbReference>
<evidence type="ECO:0000313" key="1">
    <source>
        <dbReference type="EMBL" id="OGL52777.1"/>
    </source>
</evidence>
<name>A0A1F7SHY7_9BACT</name>
<proteinExistence type="predicted"/>